<dbReference type="PROSITE" id="PS51695">
    <property type="entry name" value="SEDOLISIN"/>
    <property type="match status" value="1"/>
</dbReference>
<feature type="binding site" evidence="7">
    <location>
        <position position="609"/>
    </location>
    <ligand>
        <name>Ca(2+)</name>
        <dbReference type="ChEBI" id="CHEBI:29108"/>
    </ligand>
</feature>
<evidence type="ECO:0000256" key="7">
    <source>
        <dbReference type="PROSITE-ProRule" id="PRU01032"/>
    </source>
</evidence>
<sequence>MNRVSGNVRQHFTKLLIASAALAAFGMQAGHAATQQGWTTTRTKAFLPLVQPAASTAAAASITSSASLTQAASSLDLASGAAVHVTVGLKLRNEARLDQFIAKLQHGSGGGFLTPAQFAEQYGPTQAQADAVAAHLRASGFTNVQIAPNRLFVTADGTAGTVKQAFNTQLKQFTTAKGRRVFANAQDAQVPSSLGGVVDTVLGLQDVVVAHTYHHRFQPSEQQGEAAASLTRAVAAGTATGHNPVQFSSIYDAGSTPSAANTTVGIITYGSQTQTVKDLNTFASANHLAAVSSQVINTGGSGRTYNSGDLEWQLDSQSIVGAAGGAVQKVVFYNAPDDAQTDQALLDDISNAFNRAVSDNVAKVINVSLGWCESDADGSSIRAADNNIFKQAVAQGQTFSVSSGDEGAYECSTSRVSGVGGVPNTTHYSVSAPASSPYVIAVGGTTLYTSGSTWANETVWNEGLQAIGYYDNEGDYDSTKRLWATGGGYSTVEAAPSWQSSSVTGTSSGRALPDIAFDAASSTGAILYYNGSTTDGSGNPNQVGGTSLASPIFVGIWARLQSANGNALGFPAASLYQYFPSNASLLHDVTSGNNGSGSYKGFAAATGWDGSTGFGSIDISKLYSFIKSHSDFAR</sequence>
<evidence type="ECO:0000256" key="6">
    <source>
        <dbReference type="ARBA" id="ARBA00023145"/>
    </source>
</evidence>
<dbReference type="AlphaFoldDB" id="A0A2A7SH78"/>
<dbReference type="PANTHER" id="PTHR14218">
    <property type="entry name" value="PROTEASE S8 TRIPEPTIDYL PEPTIDASE I CLN2"/>
    <property type="match status" value="1"/>
</dbReference>
<evidence type="ECO:0000313" key="11">
    <source>
        <dbReference type="Proteomes" id="UP000220629"/>
    </source>
</evidence>
<organism evidence="10 11">
    <name type="scientific">Burkholderia gladioli</name>
    <name type="common">Pseudomonas marginata</name>
    <name type="synonym">Phytomonas marginata</name>
    <dbReference type="NCBI Taxonomy" id="28095"/>
    <lineage>
        <taxon>Bacteria</taxon>
        <taxon>Pseudomonadati</taxon>
        <taxon>Pseudomonadota</taxon>
        <taxon>Betaproteobacteria</taxon>
        <taxon>Burkholderiales</taxon>
        <taxon>Burkholderiaceae</taxon>
        <taxon>Burkholderia</taxon>
    </lineage>
</organism>
<keyword evidence="6" id="KW-0865">Zymogen</keyword>
<dbReference type="Proteomes" id="UP000220629">
    <property type="component" value="Unassembled WGS sequence"/>
</dbReference>
<feature type="domain" description="Peptidase S53" evidence="9">
    <location>
        <begin position="241"/>
        <end position="629"/>
    </location>
</feature>
<feature type="active site" description="Charge relay system" evidence="7">
    <location>
        <position position="315"/>
    </location>
</feature>
<comment type="caution">
    <text evidence="10">The sequence shown here is derived from an EMBL/GenBank/DDBJ whole genome shotgun (WGS) entry which is preliminary data.</text>
</comment>
<dbReference type="EMBL" id="PDDY01000001">
    <property type="protein sequence ID" value="PEH42878.1"/>
    <property type="molecule type" value="Genomic_DNA"/>
</dbReference>
<evidence type="ECO:0000259" key="9">
    <source>
        <dbReference type="PROSITE" id="PS51695"/>
    </source>
</evidence>
<evidence type="ECO:0000256" key="3">
    <source>
        <dbReference type="ARBA" id="ARBA00022801"/>
    </source>
</evidence>
<evidence type="ECO:0000256" key="1">
    <source>
        <dbReference type="ARBA" id="ARBA00022670"/>
    </source>
</evidence>
<dbReference type="RefSeq" id="WP_096751381.1">
    <property type="nucleotide sequence ID" value="NZ_CADEPO010000003.1"/>
</dbReference>
<keyword evidence="2 7" id="KW-0479">Metal-binding</keyword>
<dbReference type="InterPro" id="IPR030400">
    <property type="entry name" value="Sedolisin_dom"/>
</dbReference>
<gene>
    <name evidence="10" type="ORF">CRM94_12370</name>
</gene>
<feature type="binding site" evidence="7">
    <location>
        <position position="589"/>
    </location>
    <ligand>
        <name>Ca(2+)</name>
        <dbReference type="ChEBI" id="CHEBI:29108"/>
    </ligand>
</feature>
<proteinExistence type="predicted"/>
<dbReference type="GO" id="GO:0008240">
    <property type="term" value="F:tripeptidyl-peptidase activity"/>
    <property type="evidence" value="ECO:0007669"/>
    <property type="project" value="TreeGrafter"/>
</dbReference>
<reference evidence="11" key="1">
    <citation type="submission" date="2017-09" db="EMBL/GenBank/DDBJ databases">
        <title>FDA dAtabase for Regulatory Grade micrObial Sequences (FDA-ARGOS): Supporting development and validation of Infectious Disease Dx tests.</title>
        <authorList>
            <person name="Minogue T."/>
            <person name="Wolcott M."/>
            <person name="Wasieloski L."/>
            <person name="Aguilar W."/>
            <person name="Moore D."/>
            <person name="Tallon L."/>
            <person name="Sadzewicz L."/>
            <person name="Ott S."/>
            <person name="Zhao X."/>
            <person name="Nagaraj S."/>
            <person name="Vavikolanu K."/>
            <person name="Aluvathingal J."/>
            <person name="Nadendla S."/>
            <person name="Sichtig H."/>
        </authorList>
    </citation>
    <scope>NUCLEOTIDE SEQUENCE [LARGE SCALE GENOMIC DNA]</scope>
    <source>
        <strain evidence="11">FDAARGOS_390</strain>
    </source>
</reference>
<name>A0A2A7SH78_BURGA</name>
<feature type="signal peptide" evidence="8">
    <location>
        <begin position="1"/>
        <end position="23"/>
    </location>
</feature>
<feature type="active site" description="Charge relay system" evidence="7">
    <location>
        <position position="311"/>
    </location>
</feature>
<dbReference type="PANTHER" id="PTHR14218:SF15">
    <property type="entry name" value="TRIPEPTIDYL-PEPTIDASE 1"/>
    <property type="match status" value="1"/>
</dbReference>
<keyword evidence="4 7" id="KW-0720">Serine protease</keyword>
<dbReference type="InterPro" id="IPR015366">
    <property type="entry name" value="S53_propep"/>
</dbReference>
<feature type="binding site" evidence="7">
    <location>
        <position position="607"/>
    </location>
    <ligand>
        <name>Ca(2+)</name>
        <dbReference type="ChEBI" id="CHEBI:29108"/>
    </ligand>
</feature>
<dbReference type="GO" id="GO:0006508">
    <property type="term" value="P:proteolysis"/>
    <property type="evidence" value="ECO:0007669"/>
    <property type="project" value="UniProtKB-KW"/>
</dbReference>
<dbReference type="SUPFAM" id="SSF54897">
    <property type="entry name" value="Protease propeptides/inhibitors"/>
    <property type="match status" value="1"/>
</dbReference>
<dbReference type="CDD" id="cd04056">
    <property type="entry name" value="Peptidases_S53"/>
    <property type="match status" value="1"/>
</dbReference>
<protein>
    <submittedName>
        <fullName evidence="10">Peptidase S53</fullName>
    </submittedName>
</protein>
<evidence type="ECO:0000256" key="2">
    <source>
        <dbReference type="ARBA" id="ARBA00022723"/>
    </source>
</evidence>
<keyword evidence="3 7" id="KW-0378">Hydrolase</keyword>
<evidence type="ECO:0000256" key="4">
    <source>
        <dbReference type="ARBA" id="ARBA00022825"/>
    </source>
</evidence>
<evidence type="ECO:0000256" key="8">
    <source>
        <dbReference type="SAM" id="SignalP"/>
    </source>
</evidence>
<dbReference type="SMART" id="SM00944">
    <property type="entry name" value="Pro-kuma_activ"/>
    <property type="match status" value="1"/>
</dbReference>
<feature type="binding site" evidence="7">
    <location>
        <position position="588"/>
    </location>
    <ligand>
        <name>Ca(2+)</name>
        <dbReference type="ChEBI" id="CHEBI:29108"/>
    </ligand>
</feature>
<keyword evidence="8" id="KW-0732">Signal</keyword>
<comment type="cofactor">
    <cofactor evidence="7">
        <name>Ca(2+)</name>
        <dbReference type="ChEBI" id="CHEBI:29108"/>
    </cofactor>
    <text evidence="7">Binds 1 Ca(2+) ion per subunit.</text>
</comment>
<dbReference type="InterPro" id="IPR036852">
    <property type="entry name" value="Peptidase_S8/S53_dom_sf"/>
</dbReference>
<dbReference type="Pfam" id="PF09286">
    <property type="entry name" value="Pro-kuma_activ"/>
    <property type="match status" value="1"/>
</dbReference>
<dbReference type="InterPro" id="IPR050819">
    <property type="entry name" value="Tripeptidyl-peptidase_I"/>
</dbReference>
<accession>A0A2A7SH78</accession>
<keyword evidence="1 7" id="KW-0645">Protease</keyword>
<evidence type="ECO:0000313" key="10">
    <source>
        <dbReference type="EMBL" id="PEH42878.1"/>
    </source>
</evidence>
<evidence type="ECO:0000256" key="5">
    <source>
        <dbReference type="ARBA" id="ARBA00022837"/>
    </source>
</evidence>
<feature type="chain" id="PRO_5013400712" evidence="8">
    <location>
        <begin position="24"/>
        <end position="634"/>
    </location>
</feature>
<dbReference type="GO" id="GO:0046872">
    <property type="term" value="F:metal ion binding"/>
    <property type="evidence" value="ECO:0007669"/>
    <property type="project" value="UniProtKB-UniRule"/>
</dbReference>
<keyword evidence="5 7" id="KW-0106">Calcium</keyword>
<dbReference type="PROSITE" id="PS00138">
    <property type="entry name" value="SUBTILASE_SER"/>
    <property type="match status" value="1"/>
</dbReference>
<dbReference type="InterPro" id="IPR023828">
    <property type="entry name" value="Peptidase_S8_Ser-AS"/>
</dbReference>
<dbReference type="CDD" id="cd11377">
    <property type="entry name" value="Pro-peptidase_S53"/>
    <property type="match status" value="1"/>
</dbReference>
<dbReference type="GO" id="GO:0004252">
    <property type="term" value="F:serine-type endopeptidase activity"/>
    <property type="evidence" value="ECO:0007669"/>
    <property type="project" value="UniProtKB-UniRule"/>
</dbReference>
<dbReference type="Gene3D" id="3.40.50.200">
    <property type="entry name" value="Peptidase S8/S53 domain"/>
    <property type="match status" value="1"/>
</dbReference>
<dbReference type="SUPFAM" id="SSF52743">
    <property type="entry name" value="Subtilisin-like"/>
    <property type="match status" value="1"/>
</dbReference>
<feature type="active site" description="Charge relay system" evidence="7">
    <location>
        <position position="547"/>
    </location>
</feature>